<reference evidence="3 4" key="1">
    <citation type="submission" date="2019-06" db="EMBL/GenBank/DDBJ databases">
        <title>Spirosoma utsteinense sp. nov. isolated from Antarctic ice-free soils.</title>
        <authorList>
            <person name="Tahon G."/>
        </authorList>
    </citation>
    <scope>NUCLEOTIDE SEQUENCE [LARGE SCALE GENOMIC DNA]</scope>
    <source>
        <strain evidence="3 4">LMG 31447</strain>
    </source>
</reference>
<feature type="chain" id="PRO_5045360702" description="Secretion system C-terminal sorting domain-containing protein" evidence="1">
    <location>
        <begin position="19"/>
        <end position="177"/>
    </location>
</feature>
<evidence type="ECO:0000259" key="2">
    <source>
        <dbReference type="Pfam" id="PF18962"/>
    </source>
</evidence>
<feature type="signal peptide" evidence="1">
    <location>
        <begin position="1"/>
        <end position="18"/>
    </location>
</feature>
<evidence type="ECO:0000256" key="1">
    <source>
        <dbReference type="SAM" id="SignalP"/>
    </source>
</evidence>
<sequence length="177" mass="19440">MRLLLSFLSCCLSVYSLAQVPKQTLRIQISYQKPGQYLEQAIETIEAATIVSNAATVEYRAGRSVTLRPGFEAKAGSTFTANIRPVDVTGERPLQLAAFPNPFEHTTTIEYYLPTSGTVNLWITDAQGKVVGQLVQGENQPAGRHQVDWKPGSISSGVYMPVIESNQQKAVSRLIKK</sequence>
<dbReference type="Pfam" id="PF18962">
    <property type="entry name" value="Por_Secre_tail"/>
    <property type="match status" value="1"/>
</dbReference>
<name>A0ABR6WAJ2_9BACT</name>
<keyword evidence="4" id="KW-1185">Reference proteome</keyword>
<organism evidence="3 4">
    <name type="scientific">Spirosoma utsteinense</name>
    <dbReference type="NCBI Taxonomy" id="2585773"/>
    <lineage>
        <taxon>Bacteria</taxon>
        <taxon>Pseudomonadati</taxon>
        <taxon>Bacteroidota</taxon>
        <taxon>Cytophagia</taxon>
        <taxon>Cytophagales</taxon>
        <taxon>Cytophagaceae</taxon>
        <taxon>Spirosoma</taxon>
    </lineage>
</organism>
<gene>
    <name evidence="3" type="ORF">FH603_4112</name>
</gene>
<keyword evidence="1" id="KW-0732">Signal</keyword>
<dbReference type="RefSeq" id="WP_186739455.1">
    <property type="nucleotide sequence ID" value="NZ_VFIA01000028.1"/>
</dbReference>
<dbReference type="InterPro" id="IPR055015">
    <property type="entry name" value="GCX_COOH"/>
</dbReference>
<dbReference type="NCBIfam" id="NF045639">
    <property type="entry name" value="GCX_COOH"/>
    <property type="match status" value="1"/>
</dbReference>
<dbReference type="EMBL" id="VFIA01000028">
    <property type="protein sequence ID" value="MBC3793593.1"/>
    <property type="molecule type" value="Genomic_DNA"/>
</dbReference>
<proteinExistence type="predicted"/>
<evidence type="ECO:0000313" key="4">
    <source>
        <dbReference type="Proteomes" id="UP000700732"/>
    </source>
</evidence>
<accession>A0ABR6WAJ2</accession>
<dbReference type="Gene3D" id="2.60.40.4070">
    <property type="match status" value="1"/>
</dbReference>
<dbReference type="Proteomes" id="UP000700732">
    <property type="component" value="Unassembled WGS sequence"/>
</dbReference>
<dbReference type="NCBIfam" id="TIGR04183">
    <property type="entry name" value="Por_Secre_tail"/>
    <property type="match status" value="1"/>
</dbReference>
<feature type="domain" description="Secretion system C-terminal sorting" evidence="2">
    <location>
        <begin position="99"/>
        <end position="175"/>
    </location>
</feature>
<comment type="caution">
    <text evidence="3">The sequence shown here is derived from an EMBL/GenBank/DDBJ whole genome shotgun (WGS) entry which is preliminary data.</text>
</comment>
<evidence type="ECO:0000313" key="3">
    <source>
        <dbReference type="EMBL" id="MBC3793593.1"/>
    </source>
</evidence>
<dbReference type="InterPro" id="IPR026444">
    <property type="entry name" value="Secre_tail"/>
</dbReference>
<protein>
    <recommendedName>
        <fullName evidence="2">Secretion system C-terminal sorting domain-containing protein</fullName>
    </recommendedName>
</protein>